<dbReference type="PANTHER" id="PTHR13383">
    <property type="entry name" value="RIBONUCLEASE H2 SUBUNIT B"/>
    <property type="match status" value="1"/>
</dbReference>
<dbReference type="AlphaFoldDB" id="A0A1D1Z3X5"/>
<dbReference type="InterPro" id="IPR019024">
    <property type="entry name" value="RNase_H2_suB_wHTH"/>
</dbReference>
<dbReference type="FunFam" id="2.20.25.530:FF:000002">
    <property type="entry name" value="Ribonuclease H2 subunit B"/>
    <property type="match status" value="1"/>
</dbReference>
<keyword evidence="3" id="KW-0539">Nucleus</keyword>
<feature type="domain" description="Ribonuclease H2 subunit B wHTH" evidence="7">
    <location>
        <begin position="84"/>
        <end position="180"/>
    </location>
</feature>
<dbReference type="InterPro" id="IPR040456">
    <property type="entry name" value="RNase_H2_suB"/>
</dbReference>
<dbReference type="GO" id="GO:0006401">
    <property type="term" value="P:RNA catabolic process"/>
    <property type="evidence" value="ECO:0007669"/>
    <property type="project" value="TreeGrafter"/>
</dbReference>
<evidence type="ECO:0000259" key="8">
    <source>
        <dbReference type="Pfam" id="PF17745"/>
    </source>
</evidence>
<feature type="compositionally biased region" description="Basic and acidic residues" evidence="6">
    <location>
        <begin position="244"/>
        <end position="254"/>
    </location>
</feature>
<evidence type="ECO:0000256" key="2">
    <source>
        <dbReference type="ARBA" id="ARBA00019062"/>
    </source>
</evidence>
<sequence>MAWCDGMRETRVLIGPYTGEAGDAEGHLLSLRHPKSGTPASYVMKNEYLQELHWFKQSYNSWFLGDLVCEDGGIYMTTPIDPIFILLPIFEEARMKRGNDHGMFRELDEILFVDGYPGYRHLLSIAKDSMELVCEVKEIGSSKFFRLDDSKVLAWLCCKINILKGTISTLDKNFAAREEMDTFNDAVSLLCEYLNDTWLKLLCNHLQLNIEDVNRKTPNKEALETTHEYSQPSLQQVKVGNAKRSNDKQSKRQKVIVDSKNIKDMFMRASRRGTSTSKGLGS</sequence>
<dbReference type="GO" id="GO:0005654">
    <property type="term" value="C:nucleoplasm"/>
    <property type="evidence" value="ECO:0007669"/>
    <property type="project" value="TreeGrafter"/>
</dbReference>
<name>A0A1D1Z3X5_9ARAE</name>
<dbReference type="InterPro" id="IPR041195">
    <property type="entry name" value="Rnh202_N"/>
</dbReference>
<dbReference type="Pfam" id="PF17745">
    <property type="entry name" value="Ydr279_N"/>
    <property type="match status" value="1"/>
</dbReference>
<dbReference type="CDD" id="cd09270">
    <property type="entry name" value="RNase_H2-B"/>
    <property type="match status" value="1"/>
</dbReference>
<comment type="subcellular location">
    <subcellularLocation>
        <location evidence="1">Nucleus</location>
    </subcellularLocation>
</comment>
<comment type="function">
    <text evidence="4">Non catalytic subunit of RNase H2, an endonuclease that specifically degrades the RNA of RNA:DNA hybrids. Participates in DNA replication, possibly by mediating the removal of lagging-strand Okazaki fragment RNA primers during DNA replication. Mediates the excision of single ribonucleotides from DNA:RNA duplexes.</text>
</comment>
<feature type="region of interest" description="Disordered" evidence="6">
    <location>
        <begin position="234"/>
        <end position="254"/>
    </location>
</feature>
<evidence type="ECO:0000256" key="6">
    <source>
        <dbReference type="SAM" id="MobiDB-lite"/>
    </source>
</evidence>
<evidence type="ECO:0000259" key="7">
    <source>
        <dbReference type="Pfam" id="PF09468"/>
    </source>
</evidence>
<dbReference type="EMBL" id="GDJX01006321">
    <property type="protein sequence ID" value="JAT61615.1"/>
    <property type="molecule type" value="Transcribed_RNA"/>
</dbReference>
<dbReference type="GO" id="GO:0032299">
    <property type="term" value="C:ribonuclease H2 complex"/>
    <property type="evidence" value="ECO:0007669"/>
    <property type="project" value="InterPro"/>
</dbReference>
<reference evidence="9" key="1">
    <citation type="submission" date="2015-07" db="EMBL/GenBank/DDBJ databases">
        <title>Transcriptome Assembly of Anthurium amnicola.</title>
        <authorList>
            <person name="Suzuki J."/>
        </authorList>
    </citation>
    <scope>NUCLEOTIDE SEQUENCE</scope>
</reference>
<dbReference type="Pfam" id="PF09468">
    <property type="entry name" value="RNase_H2-Ydr279"/>
    <property type="match status" value="1"/>
</dbReference>
<evidence type="ECO:0000256" key="3">
    <source>
        <dbReference type="ARBA" id="ARBA00023242"/>
    </source>
</evidence>
<evidence type="ECO:0000256" key="5">
    <source>
        <dbReference type="ARBA" id="ARBA00033464"/>
    </source>
</evidence>
<proteinExistence type="predicted"/>
<dbReference type="PANTHER" id="PTHR13383:SF11">
    <property type="entry name" value="RIBONUCLEASE H2 SUBUNIT B"/>
    <property type="match status" value="1"/>
</dbReference>
<feature type="domain" description="Rnh202 triple barrel" evidence="8">
    <location>
        <begin position="25"/>
        <end position="81"/>
    </location>
</feature>
<protein>
    <recommendedName>
        <fullName evidence="2">Ribonuclease H2 subunit B</fullName>
    </recommendedName>
    <alternativeName>
        <fullName evidence="5">Ribonuclease HI subunit B</fullName>
    </alternativeName>
</protein>
<dbReference type="Gene3D" id="1.10.20.120">
    <property type="match status" value="1"/>
</dbReference>
<dbReference type="Gene3D" id="2.20.25.530">
    <property type="match status" value="1"/>
</dbReference>
<evidence type="ECO:0000256" key="4">
    <source>
        <dbReference type="ARBA" id="ARBA00024778"/>
    </source>
</evidence>
<gene>
    <name evidence="9" type="primary">rnaseh2b_7</name>
    <name evidence="9" type="ORF">g.53220</name>
</gene>
<organism evidence="9">
    <name type="scientific">Anthurium amnicola</name>
    <dbReference type="NCBI Taxonomy" id="1678845"/>
    <lineage>
        <taxon>Eukaryota</taxon>
        <taxon>Viridiplantae</taxon>
        <taxon>Streptophyta</taxon>
        <taxon>Embryophyta</taxon>
        <taxon>Tracheophyta</taxon>
        <taxon>Spermatophyta</taxon>
        <taxon>Magnoliopsida</taxon>
        <taxon>Liliopsida</taxon>
        <taxon>Araceae</taxon>
        <taxon>Pothoideae</taxon>
        <taxon>Potheae</taxon>
        <taxon>Anthurium</taxon>
    </lineage>
</organism>
<evidence type="ECO:0000313" key="9">
    <source>
        <dbReference type="EMBL" id="JAT61615.1"/>
    </source>
</evidence>
<accession>A0A1D1Z3X5</accession>
<evidence type="ECO:0000256" key="1">
    <source>
        <dbReference type="ARBA" id="ARBA00004123"/>
    </source>
</evidence>